<sequence length="187" mass="22550">MNFLAHIYLSGESDELLTIGNFIADTVRGKEYLQYPEAMQRGILLHRRIDTFTDAHAIFRKSKHRLVPTYNHYAGVLVDIFYDYCLAKHWKEYSDKSLEQYVQHFYDALERHQHLLNNKAQTLSKYIIAERWLESYQTFEGISSILYRMDRRTGFVSKMQYAIEDLKRDEKLYEEEFTQFFKEIQMM</sequence>
<protein>
    <submittedName>
        <fullName evidence="4">Acyl carrier protein phosphodiesterase</fullName>
    </submittedName>
</protein>
<evidence type="ECO:0000256" key="3">
    <source>
        <dbReference type="ARBA" id="ARBA00023098"/>
    </source>
</evidence>
<dbReference type="InterPro" id="IPR007431">
    <property type="entry name" value="ACP_PD"/>
</dbReference>
<dbReference type="PANTHER" id="PTHR38764:SF1">
    <property type="entry name" value="ACYL CARRIER PROTEIN PHOSPHODIESTERASE"/>
    <property type="match status" value="1"/>
</dbReference>
<evidence type="ECO:0000256" key="1">
    <source>
        <dbReference type="ARBA" id="ARBA00022516"/>
    </source>
</evidence>
<proteinExistence type="predicted"/>
<dbReference type="Pfam" id="PF04336">
    <property type="entry name" value="ACP_PD"/>
    <property type="match status" value="1"/>
</dbReference>
<evidence type="ECO:0000256" key="2">
    <source>
        <dbReference type="ARBA" id="ARBA00022801"/>
    </source>
</evidence>
<dbReference type="GO" id="GO:0008770">
    <property type="term" value="F:[acyl-carrier-protein] phosphodiesterase activity"/>
    <property type="evidence" value="ECO:0007669"/>
    <property type="project" value="InterPro"/>
</dbReference>
<dbReference type="Proteomes" id="UP000249891">
    <property type="component" value="Unassembled WGS sequence"/>
</dbReference>
<dbReference type="GO" id="GO:0006633">
    <property type="term" value="P:fatty acid biosynthetic process"/>
    <property type="evidence" value="ECO:0007669"/>
    <property type="project" value="InterPro"/>
</dbReference>
<gene>
    <name evidence="4" type="ORF">NCTC11546_02093</name>
</gene>
<organism evidence="4 5">
    <name type="scientific">Capnocytophaga ochracea</name>
    <dbReference type="NCBI Taxonomy" id="1018"/>
    <lineage>
        <taxon>Bacteria</taxon>
        <taxon>Pseudomonadati</taxon>
        <taxon>Bacteroidota</taxon>
        <taxon>Flavobacteriia</taxon>
        <taxon>Flavobacteriales</taxon>
        <taxon>Flavobacteriaceae</taxon>
        <taxon>Capnocytophaga</taxon>
    </lineage>
</organism>
<accession>A0A2X2RHV4</accession>
<keyword evidence="3" id="KW-0443">Lipid metabolism</keyword>
<dbReference type="EMBL" id="UARG01000017">
    <property type="protein sequence ID" value="SQA78844.1"/>
    <property type="molecule type" value="Genomic_DNA"/>
</dbReference>
<evidence type="ECO:0000313" key="5">
    <source>
        <dbReference type="Proteomes" id="UP000249891"/>
    </source>
</evidence>
<dbReference type="PIRSF" id="PIRSF011489">
    <property type="entry name" value="DUF479"/>
    <property type="match status" value="1"/>
</dbReference>
<keyword evidence="2" id="KW-0378">Hydrolase</keyword>
<reference evidence="4 5" key="1">
    <citation type="submission" date="2018-06" db="EMBL/GenBank/DDBJ databases">
        <authorList>
            <consortium name="Pathogen Informatics"/>
            <person name="Doyle S."/>
        </authorList>
    </citation>
    <scope>NUCLEOTIDE SEQUENCE [LARGE SCALE GENOMIC DNA]</scope>
    <source>
        <strain evidence="4 5">NCTC11546</strain>
    </source>
</reference>
<dbReference type="RefSeq" id="WP_128091847.1">
    <property type="nucleotide sequence ID" value="NZ_UARG01000017.1"/>
</dbReference>
<dbReference type="AlphaFoldDB" id="A0A2X2RHV4"/>
<name>A0A2X2RHV4_CAPOC</name>
<evidence type="ECO:0000313" key="4">
    <source>
        <dbReference type="EMBL" id="SQA78844.1"/>
    </source>
</evidence>
<keyword evidence="1" id="KW-0444">Lipid biosynthesis</keyword>
<dbReference type="PANTHER" id="PTHR38764">
    <property type="entry name" value="ACYL CARRIER PROTEIN PHOSPHODIESTERASE"/>
    <property type="match status" value="1"/>
</dbReference>